<proteinExistence type="predicted"/>
<protein>
    <submittedName>
        <fullName evidence="1">Uncharacterized protein</fullName>
    </submittedName>
</protein>
<accession>A0A0F9H9A7</accession>
<dbReference type="AlphaFoldDB" id="A0A0F9H9A7"/>
<evidence type="ECO:0000313" key="1">
    <source>
        <dbReference type="EMBL" id="KKL99596.1"/>
    </source>
</evidence>
<gene>
    <name evidence="1" type="ORF">LCGC14_1812820</name>
</gene>
<sequence length="47" mass="5102">MEQGHGKGAEGWGQLVGIKLDGVDNPTLCPNHLTQAADFLDELKRKI</sequence>
<organism evidence="1">
    <name type="scientific">marine sediment metagenome</name>
    <dbReference type="NCBI Taxonomy" id="412755"/>
    <lineage>
        <taxon>unclassified sequences</taxon>
        <taxon>metagenomes</taxon>
        <taxon>ecological metagenomes</taxon>
    </lineage>
</organism>
<comment type="caution">
    <text evidence="1">The sequence shown here is derived from an EMBL/GenBank/DDBJ whole genome shotgun (WGS) entry which is preliminary data.</text>
</comment>
<dbReference type="EMBL" id="LAZR01017638">
    <property type="protein sequence ID" value="KKL99596.1"/>
    <property type="molecule type" value="Genomic_DNA"/>
</dbReference>
<reference evidence="1" key="1">
    <citation type="journal article" date="2015" name="Nature">
        <title>Complex archaea that bridge the gap between prokaryotes and eukaryotes.</title>
        <authorList>
            <person name="Spang A."/>
            <person name="Saw J.H."/>
            <person name="Jorgensen S.L."/>
            <person name="Zaremba-Niedzwiedzka K."/>
            <person name="Martijn J."/>
            <person name="Lind A.E."/>
            <person name="van Eijk R."/>
            <person name="Schleper C."/>
            <person name="Guy L."/>
            <person name="Ettema T.J."/>
        </authorList>
    </citation>
    <scope>NUCLEOTIDE SEQUENCE</scope>
</reference>
<name>A0A0F9H9A7_9ZZZZ</name>